<dbReference type="CDD" id="cd00067">
    <property type="entry name" value="GAL4"/>
    <property type="match status" value="1"/>
</dbReference>
<evidence type="ECO:0000256" key="1">
    <source>
        <dbReference type="ARBA" id="ARBA00022723"/>
    </source>
</evidence>
<evidence type="ECO:0000313" key="7">
    <source>
        <dbReference type="EMBL" id="KAK4031881.1"/>
    </source>
</evidence>
<keyword evidence="4" id="KW-0804">Transcription</keyword>
<dbReference type="InterPro" id="IPR036864">
    <property type="entry name" value="Zn2-C6_fun-type_DNA-bd_sf"/>
</dbReference>
<comment type="caution">
    <text evidence="7">The sequence shown here is derived from an EMBL/GenBank/DDBJ whole genome shotgun (WGS) entry which is preliminary data.</text>
</comment>
<evidence type="ECO:0000256" key="6">
    <source>
        <dbReference type="SAM" id="MobiDB-lite"/>
    </source>
</evidence>
<dbReference type="PANTHER" id="PTHR47660">
    <property type="entry name" value="TRANSCRIPTION FACTOR WITH C2H2 AND ZN(2)-CYS(6) DNA BINDING DOMAIN (EUROFUNG)-RELATED-RELATED"/>
    <property type="match status" value="1"/>
</dbReference>
<evidence type="ECO:0008006" key="9">
    <source>
        <dbReference type="Google" id="ProtNLM"/>
    </source>
</evidence>
<dbReference type="Gene3D" id="4.10.240.10">
    <property type="entry name" value="Zn(2)-C6 fungal-type DNA-binding domain"/>
    <property type="match status" value="1"/>
</dbReference>
<dbReference type="GO" id="GO:0008270">
    <property type="term" value="F:zinc ion binding"/>
    <property type="evidence" value="ECO:0007669"/>
    <property type="project" value="InterPro"/>
</dbReference>
<dbReference type="AlphaFoldDB" id="A0AAN6P8T2"/>
<proteinExistence type="predicted"/>
<evidence type="ECO:0000313" key="8">
    <source>
        <dbReference type="Proteomes" id="UP001303115"/>
    </source>
</evidence>
<keyword evidence="8" id="KW-1185">Reference proteome</keyword>
<name>A0AAN6P8T2_9PEZI</name>
<evidence type="ECO:0000256" key="2">
    <source>
        <dbReference type="ARBA" id="ARBA00022833"/>
    </source>
</evidence>
<dbReference type="Proteomes" id="UP001303115">
    <property type="component" value="Unassembled WGS sequence"/>
</dbReference>
<gene>
    <name evidence="7" type="ORF">C8A01DRAFT_20971</name>
</gene>
<organism evidence="7 8">
    <name type="scientific">Parachaetomium inaequale</name>
    <dbReference type="NCBI Taxonomy" id="2588326"/>
    <lineage>
        <taxon>Eukaryota</taxon>
        <taxon>Fungi</taxon>
        <taxon>Dikarya</taxon>
        <taxon>Ascomycota</taxon>
        <taxon>Pezizomycotina</taxon>
        <taxon>Sordariomycetes</taxon>
        <taxon>Sordariomycetidae</taxon>
        <taxon>Sordariales</taxon>
        <taxon>Chaetomiaceae</taxon>
        <taxon>Parachaetomium</taxon>
    </lineage>
</organism>
<dbReference type="InterPro" id="IPR001138">
    <property type="entry name" value="Zn2Cys6_DnaBD"/>
</dbReference>
<accession>A0AAN6P8T2</accession>
<evidence type="ECO:0000256" key="5">
    <source>
        <dbReference type="ARBA" id="ARBA00023242"/>
    </source>
</evidence>
<keyword evidence="1" id="KW-0479">Metal-binding</keyword>
<keyword evidence="5" id="KW-0539">Nucleus</keyword>
<dbReference type="EMBL" id="MU854685">
    <property type="protein sequence ID" value="KAK4031881.1"/>
    <property type="molecule type" value="Genomic_DNA"/>
</dbReference>
<reference evidence="8" key="1">
    <citation type="journal article" date="2023" name="Mol. Phylogenet. Evol.">
        <title>Genome-scale phylogeny and comparative genomics of the fungal order Sordariales.</title>
        <authorList>
            <person name="Hensen N."/>
            <person name="Bonometti L."/>
            <person name="Westerberg I."/>
            <person name="Brannstrom I.O."/>
            <person name="Guillou S."/>
            <person name="Cros-Aarteil S."/>
            <person name="Calhoun S."/>
            <person name="Haridas S."/>
            <person name="Kuo A."/>
            <person name="Mondo S."/>
            <person name="Pangilinan J."/>
            <person name="Riley R."/>
            <person name="LaButti K."/>
            <person name="Andreopoulos B."/>
            <person name="Lipzen A."/>
            <person name="Chen C."/>
            <person name="Yan M."/>
            <person name="Daum C."/>
            <person name="Ng V."/>
            <person name="Clum A."/>
            <person name="Steindorff A."/>
            <person name="Ohm R.A."/>
            <person name="Martin F."/>
            <person name="Silar P."/>
            <person name="Natvig D.O."/>
            <person name="Lalanne C."/>
            <person name="Gautier V."/>
            <person name="Ament-Velasquez S.L."/>
            <person name="Kruys A."/>
            <person name="Hutchinson M.I."/>
            <person name="Powell A.J."/>
            <person name="Barry K."/>
            <person name="Miller A.N."/>
            <person name="Grigoriev I.V."/>
            <person name="Debuchy R."/>
            <person name="Gladieux P."/>
            <person name="Hiltunen Thoren M."/>
            <person name="Johannesson H."/>
        </authorList>
    </citation>
    <scope>NUCLEOTIDE SEQUENCE [LARGE SCALE GENOMIC DNA]</scope>
    <source>
        <strain evidence="8">CBS 284.82</strain>
    </source>
</reference>
<dbReference type="GO" id="GO:0000981">
    <property type="term" value="F:DNA-binding transcription factor activity, RNA polymerase II-specific"/>
    <property type="evidence" value="ECO:0007669"/>
    <property type="project" value="InterPro"/>
</dbReference>
<evidence type="ECO:0000256" key="3">
    <source>
        <dbReference type="ARBA" id="ARBA00023015"/>
    </source>
</evidence>
<dbReference type="SUPFAM" id="SSF57701">
    <property type="entry name" value="Zn2/Cys6 DNA-binding domain"/>
    <property type="match status" value="1"/>
</dbReference>
<evidence type="ECO:0000256" key="4">
    <source>
        <dbReference type="ARBA" id="ARBA00023163"/>
    </source>
</evidence>
<protein>
    <recommendedName>
        <fullName evidence="9">Zn(2)-C6 fungal-type domain-containing protein</fullName>
    </recommendedName>
</protein>
<feature type="region of interest" description="Disordered" evidence="6">
    <location>
        <begin position="96"/>
        <end position="131"/>
    </location>
</feature>
<sequence length="494" mass="54563">MNKEQERIPSSEHEAARQCPLCKKTFAQESSRKRHHYYCRSKLSDTNISRRRSCAACVSAKTRCIVPDDASSAACVRCRERSAECVFAGAVARRRGESRGDDVGSAPGAAHNTSKKSKPHGSTTPLALARGSSRSTNLQASAFSQTSLDSATPFGWLTEDIWDAGLRDVDMLGLETPLLVDQSIDPLLYPFSEGPSMVEDSISTFRPWDLSGPSPFGRRAFPRSNQAPLVSLAKQILGSYPFMMLQKAGLPPFISPLQFSWAESGVVPPQQSLLTCIGLVQLFKSRTDSSRSLVWRLIKLEQETIFSKHVEFDKWELLAAFQALLVYALLRLQEVSMGNDGFEAALLATVNLVFNALVSAAGGIRKMSFPDHPGVTWMDWVYNESRRRTVLVFQILNILVEMSTEASSYVTCGFVLLPLANNSTLWNANTVREWLPEFELCNKERILHGVSSTGALMKLRLTDDCVVLCSAEWEEWKAGVGEIGTLVMIVGALL</sequence>
<dbReference type="PANTHER" id="PTHR47660:SF3">
    <property type="entry name" value="FINGER DOMAIN PROTEIN, PUTATIVE (AFU_ORTHOLOGUE AFUA_4G03310)-RELATED"/>
    <property type="match status" value="1"/>
</dbReference>
<keyword evidence="2" id="KW-0862">Zinc</keyword>
<keyword evidence="3" id="KW-0805">Transcription regulation</keyword>